<dbReference type="EMBL" id="CP063196">
    <property type="protein sequence ID" value="UOE20336.1"/>
    <property type="molecule type" value="Genomic_DNA"/>
</dbReference>
<evidence type="ECO:0000313" key="2">
    <source>
        <dbReference type="Proteomes" id="UP000265719"/>
    </source>
</evidence>
<dbReference type="AlphaFoldDB" id="A0A399G4G6"/>
<gene>
    <name evidence="1" type="ORF">NI17_003605</name>
</gene>
<proteinExistence type="predicted"/>
<reference evidence="1" key="1">
    <citation type="submission" date="2020-10" db="EMBL/GenBank/DDBJ databases">
        <title>De novo genome project of the cellulose decomposer Thermobifida halotolerans type strain.</title>
        <authorList>
            <person name="Nagy I."/>
            <person name="Horvath B."/>
            <person name="Kukolya J."/>
            <person name="Nagy I."/>
            <person name="Orsini M."/>
        </authorList>
    </citation>
    <scope>NUCLEOTIDE SEQUENCE</scope>
    <source>
        <strain evidence="1">DSM 44931</strain>
    </source>
</reference>
<evidence type="ECO:0000313" key="1">
    <source>
        <dbReference type="EMBL" id="UOE20336.1"/>
    </source>
</evidence>
<sequence>MQLRVKAGLIQAAVAAVIIPLLIQPAFILGYTSYVWLLFMALPLFFLLGADLRALPSMLLSFAAGQLWAVLLGVATGALAGLLGPAAGGALAAVLVIFTMLTVHDTLLKSTFLGNVPAMFTGMALTSFVLDLTPAEAPALTPLHITAFFLYGTVIAVALAMVGGFLCSRVLGEDWRTKLEGGSAEEAPAV</sequence>
<dbReference type="OrthoDB" id="2083279at2"/>
<organism evidence="1 2">
    <name type="scientific">Thermobifida halotolerans</name>
    <dbReference type="NCBI Taxonomy" id="483545"/>
    <lineage>
        <taxon>Bacteria</taxon>
        <taxon>Bacillati</taxon>
        <taxon>Actinomycetota</taxon>
        <taxon>Actinomycetes</taxon>
        <taxon>Streptosporangiales</taxon>
        <taxon>Nocardiopsidaceae</taxon>
        <taxon>Thermobifida</taxon>
    </lineage>
</organism>
<dbReference type="Proteomes" id="UP000265719">
    <property type="component" value="Chromosome"/>
</dbReference>
<dbReference type="InterPro" id="IPR009476">
    <property type="entry name" value="DUF1097"/>
</dbReference>
<dbReference type="Pfam" id="PF06496">
    <property type="entry name" value="DUF1097"/>
    <property type="match status" value="1"/>
</dbReference>
<dbReference type="RefSeq" id="WP_068689419.1">
    <property type="nucleotide sequence ID" value="NZ_CP063196.1"/>
</dbReference>
<name>A0A399G4G6_9ACTN</name>
<protein>
    <submittedName>
        <fullName evidence="1">DUF1097 family protein</fullName>
    </submittedName>
</protein>
<dbReference type="KEGG" id="thao:NI17_003605"/>
<keyword evidence="2" id="KW-1185">Reference proteome</keyword>
<accession>A0A399G4G6</accession>